<protein>
    <submittedName>
        <fullName evidence="8">LPXTG cell wall anchor domain-containing protein</fullName>
    </submittedName>
</protein>
<accession>A0AAP6RLM1</accession>
<dbReference type="RefSeq" id="WP_160808508.1">
    <property type="nucleotide sequence ID" value="NZ_WVTJ01000100.1"/>
</dbReference>
<dbReference type="EMBL" id="WVTJ01000100">
    <property type="protein sequence ID" value="MXS54256.1"/>
    <property type="molecule type" value="Genomic_DNA"/>
</dbReference>
<feature type="non-terminal residue" evidence="8">
    <location>
        <position position="1"/>
    </location>
</feature>
<comment type="caution">
    <text evidence="8">The sequence shown here is derived from an EMBL/GenBank/DDBJ whole genome shotgun (WGS) entry which is preliminary data.</text>
</comment>
<dbReference type="AlphaFoldDB" id="A0AAP6RLM1"/>
<dbReference type="Pfam" id="PF00746">
    <property type="entry name" value="Gram_pos_anchor"/>
    <property type="match status" value="1"/>
</dbReference>
<feature type="region of interest" description="Disordered" evidence="5">
    <location>
        <begin position="89"/>
        <end position="156"/>
    </location>
</feature>
<evidence type="ECO:0000256" key="5">
    <source>
        <dbReference type="SAM" id="MobiDB-lite"/>
    </source>
</evidence>
<evidence type="ECO:0000256" key="4">
    <source>
        <dbReference type="ARBA" id="ARBA00023088"/>
    </source>
</evidence>
<keyword evidence="6" id="KW-0472">Membrane</keyword>
<keyword evidence="4" id="KW-0572">Peptidoglycan-anchor</keyword>
<gene>
    <name evidence="8" type="ORF">GTI81_16420</name>
</gene>
<feature type="compositionally biased region" description="Polar residues" evidence="5">
    <location>
        <begin position="101"/>
        <end position="124"/>
    </location>
</feature>
<dbReference type="NCBIfam" id="TIGR01167">
    <property type="entry name" value="LPXTG_anchor"/>
    <property type="match status" value="1"/>
</dbReference>
<feature type="compositionally biased region" description="Basic and acidic residues" evidence="5">
    <location>
        <begin position="89"/>
        <end position="100"/>
    </location>
</feature>
<feature type="transmembrane region" description="Helical" evidence="6">
    <location>
        <begin position="161"/>
        <end position="178"/>
    </location>
</feature>
<name>A0AAP6RLM1_ENTFL</name>
<evidence type="ECO:0000256" key="2">
    <source>
        <dbReference type="ARBA" id="ARBA00022525"/>
    </source>
</evidence>
<proteinExistence type="predicted"/>
<evidence type="ECO:0000256" key="6">
    <source>
        <dbReference type="SAM" id="Phobius"/>
    </source>
</evidence>
<evidence type="ECO:0000256" key="3">
    <source>
        <dbReference type="ARBA" id="ARBA00022729"/>
    </source>
</evidence>
<dbReference type="InterPro" id="IPR019931">
    <property type="entry name" value="LPXTG_anchor"/>
</dbReference>
<reference evidence="8 9" key="1">
    <citation type="submission" date="2019-04" db="EMBL/GenBank/DDBJ databases">
        <title>Step-wise assembly of the neonatal virome modulated by breast feeding.</title>
        <authorList>
            <person name="Liang G."/>
            <person name="Bushman F."/>
        </authorList>
    </citation>
    <scope>NUCLEOTIDE SEQUENCE [LARGE SCALE GENOMIC DNA]</scope>
    <source>
        <strain evidence="8 9">E3754</strain>
    </source>
</reference>
<evidence type="ECO:0000313" key="8">
    <source>
        <dbReference type="EMBL" id="MXS54256.1"/>
    </source>
</evidence>
<keyword evidence="6" id="KW-1133">Transmembrane helix</keyword>
<keyword evidence="2" id="KW-0964">Secreted</keyword>
<dbReference type="PROSITE" id="PS50847">
    <property type="entry name" value="GRAM_POS_ANCHORING"/>
    <property type="match status" value="1"/>
</dbReference>
<keyword evidence="1" id="KW-0134">Cell wall</keyword>
<evidence type="ECO:0000313" key="9">
    <source>
        <dbReference type="Proteomes" id="UP000429730"/>
    </source>
</evidence>
<keyword evidence="3" id="KW-0732">Signal</keyword>
<sequence>AQPTYEKALNELNKAEASVVQAQEAYENSLKSLEELKEQQAVATLAYTQAQEDLSNAKLELQQYQGVLRDLEAQQAEQQRQEALQEQVAKEQQRLEREAKQNQTLVASATSADKTPGLQQLSFSKQKEQPKAQALTHSEPRKTKQVAKAPESLPQTGEQRSIWLTIIGLFMAVGAISFKNKRRKNN</sequence>
<dbReference type="Proteomes" id="UP000429730">
    <property type="component" value="Unassembled WGS sequence"/>
</dbReference>
<evidence type="ECO:0000256" key="1">
    <source>
        <dbReference type="ARBA" id="ARBA00022512"/>
    </source>
</evidence>
<evidence type="ECO:0000259" key="7">
    <source>
        <dbReference type="PROSITE" id="PS50847"/>
    </source>
</evidence>
<keyword evidence="6" id="KW-0812">Transmembrane</keyword>
<feature type="domain" description="Gram-positive cocci surface proteins LPxTG" evidence="7">
    <location>
        <begin position="153"/>
        <end position="186"/>
    </location>
</feature>
<organism evidence="8 9">
    <name type="scientific">Enterococcus faecalis</name>
    <name type="common">Streptococcus faecalis</name>
    <dbReference type="NCBI Taxonomy" id="1351"/>
    <lineage>
        <taxon>Bacteria</taxon>
        <taxon>Bacillati</taxon>
        <taxon>Bacillota</taxon>
        <taxon>Bacilli</taxon>
        <taxon>Lactobacillales</taxon>
        <taxon>Enterococcaceae</taxon>
        <taxon>Enterococcus</taxon>
    </lineage>
</organism>